<dbReference type="EMBL" id="CP097966">
    <property type="protein sequence ID" value="URQ63641.1"/>
    <property type="molecule type" value="Genomic_DNA"/>
</dbReference>
<reference evidence="2" key="1">
    <citation type="submission" date="2022-05" db="EMBL/GenBank/DDBJ databases">
        <title>Single-amplified genomics reveal most streamlined microbe among free-living bacteria.</title>
        <authorList>
            <person name="Roda-Garcia J."/>
            <person name="Haro-Moreno J.M."/>
            <person name="Rodriguez-Valera F."/>
            <person name="Almagro-Moreno S."/>
            <person name="Lopez-Perez M."/>
        </authorList>
    </citation>
    <scope>NUCLEOTIDE SEQUENCE</scope>
    <source>
        <strain evidence="2">TMED112-D2-2</strain>
    </source>
</reference>
<sequence>MDPLRIFYIFLIIIAIATYIYGEAMGYFRSHHYYECERISEKNLFYVNTKEQYLIHITNDKNKKFRMSNISSNEDVYEISFQDENSLKQRKQQIIHNKEDNVFKRELGPKVAIYNKCKVNKLYLQKRF</sequence>
<organism evidence="2 3">
    <name type="scientific">SAR86 cluster bacterium</name>
    <dbReference type="NCBI Taxonomy" id="2030880"/>
    <lineage>
        <taxon>Bacteria</taxon>
        <taxon>Pseudomonadati</taxon>
        <taxon>Pseudomonadota</taxon>
        <taxon>Gammaproteobacteria</taxon>
        <taxon>SAR86 cluster</taxon>
    </lineage>
</organism>
<evidence type="ECO:0000313" key="3">
    <source>
        <dbReference type="Proteomes" id="UP001056381"/>
    </source>
</evidence>
<proteinExistence type="predicted"/>
<keyword evidence="1" id="KW-1133">Transmembrane helix</keyword>
<evidence type="ECO:0000256" key="1">
    <source>
        <dbReference type="SAM" id="Phobius"/>
    </source>
</evidence>
<evidence type="ECO:0000313" key="2">
    <source>
        <dbReference type="EMBL" id="URQ63641.1"/>
    </source>
</evidence>
<name>A0A9Q8TZ08_9GAMM</name>
<dbReference type="Proteomes" id="UP001056381">
    <property type="component" value="Chromosome"/>
</dbReference>
<accession>A0A9Q8TZ08</accession>
<gene>
    <name evidence="2" type="ORF">M9B40_02440</name>
</gene>
<dbReference type="AlphaFoldDB" id="A0A9Q8TZ08"/>
<keyword evidence="1" id="KW-0472">Membrane</keyword>
<keyword evidence="1" id="KW-0812">Transmembrane</keyword>
<protein>
    <submittedName>
        <fullName evidence="2">Uncharacterized protein</fullName>
    </submittedName>
</protein>
<feature type="transmembrane region" description="Helical" evidence="1">
    <location>
        <begin position="6"/>
        <end position="22"/>
    </location>
</feature>
<keyword evidence="3" id="KW-1185">Reference proteome</keyword>